<keyword evidence="1 4" id="KW-0349">Heme</keyword>
<dbReference type="PANTHER" id="PTHR35008:SF8">
    <property type="entry name" value="ALCOHOL DEHYDROGENASE CYTOCHROME C SUBUNIT"/>
    <property type="match status" value="1"/>
</dbReference>
<evidence type="ECO:0000256" key="5">
    <source>
        <dbReference type="SAM" id="SignalP"/>
    </source>
</evidence>
<dbReference type="InterPro" id="IPR051459">
    <property type="entry name" value="Cytochrome_c-type_DH"/>
</dbReference>
<evidence type="ECO:0000256" key="4">
    <source>
        <dbReference type="PROSITE-ProRule" id="PRU00433"/>
    </source>
</evidence>
<organism evidence="7 8">
    <name type="scientific">Belnapia arida</name>
    <dbReference type="NCBI Taxonomy" id="2804533"/>
    <lineage>
        <taxon>Bacteria</taxon>
        <taxon>Pseudomonadati</taxon>
        <taxon>Pseudomonadota</taxon>
        <taxon>Alphaproteobacteria</taxon>
        <taxon>Acetobacterales</taxon>
        <taxon>Roseomonadaceae</taxon>
        <taxon>Belnapia</taxon>
    </lineage>
</organism>
<protein>
    <submittedName>
        <fullName evidence="7">Cytochrome c</fullName>
    </submittedName>
</protein>
<reference evidence="7 8" key="1">
    <citation type="submission" date="2021-01" db="EMBL/GenBank/DDBJ databases">
        <title>Belnapia mucosa sp. nov. and Belnapia arida sp. nov., isolated from the Tabernas Desert (Almeria, Spain).</title>
        <authorList>
            <person name="Molina-Menor E."/>
            <person name="Vidal-Verdu A."/>
            <person name="Calonge A."/>
            <person name="Satari L."/>
            <person name="Pereto J."/>
            <person name="Porcar M."/>
        </authorList>
    </citation>
    <scope>NUCLEOTIDE SEQUENCE [LARGE SCALE GENOMIC DNA]</scope>
    <source>
        <strain evidence="7 8">T18</strain>
    </source>
</reference>
<dbReference type="PANTHER" id="PTHR35008">
    <property type="entry name" value="BLL4482 PROTEIN-RELATED"/>
    <property type="match status" value="1"/>
</dbReference>
<comment type="caution">
    <text evidence="7">The sequence shown here is derived from an EMBL/GenBank/DDBJ whole genome shotgun (WGS) entry which is preliminary data.</text>
</comment>
<name>A0ABS1UBC8_9PROT</name>
<proteinExistence type="predicted"/>
<dbReference type="PROSITE" id="PS51007">
    <property type="entry name" value="CYTC"/>
    <property type="match status" value="1"/>
</dbReference>
<evidence type="ECO:0000313" key="8">
    <source>
        <dbReference type="Proteomes" id="UP000660885"/>
    </source>
</evidence>
<feature type="domain" description="Cytochrome c" evidence="6">
    <location>
        <begin position="57"/>
        <end position="144"/>
    </location>
</feature>
<dbReference type="Gene3D" id="1.10.760.10">
    <property type="entry name" value="Cytochrome c-like domain"/>
    <property type="match status" value="1"/>
</dbReference>
<keyword evidence="3 4" id="KW-0408">Iron</keyword>
<dbReference type="Proteomes" id="UP000660885">
    <property type="component" value="Unassembled WGS sequence"/>
</dbReference>
<dbReference type="SUPFAM" id="SSF46626">
    <property type="entry name" value="Cytochrome c"/>
    <property type="match status" value="1"/>
</dbReference>
<evidence type="ECO:0000256" key="3">
    <source>
        <dbReference type="ARBA" id="ARBA00023004"/>
    </source>
</evidence>
<dbReference type="InterPro" id="IPR009056">
    <property type="entry name" value="Cyt_c-like_dom"/>
</dbReference>
<keyword evidence="8" id="KW-1185">Reference proteome</keyword>
<sequence length="183" mass="19342">MSAMRSPRALAVGVLAAGMMSHQPHAQSFGRTPSASEIAGWDIDVRPDGAGLPAGGGTVAQGRAVYDENCAACHGPEGRDGIRDRLAGGQGTLASGQPIKTVGSYWPYATTLFDYIRRAMPYQAPASLSADETYAVSAYILYLNGILPAEGGLDRASLPRVRMPNRDGFLPEREFTAGWTAAR</sequence>
<evidence type="ECO:0000256" key="2">
    <source>
        <dbReference type="ARBA" id="ARBA00022723"/>
    </source>
</evidence>
<keyword evidence="2 4" id="KW-0479">Metal-binding</keyword>
<evidence type="ECO:0000313" key="7">
    <source>
        <dbReference type="EMBL" id="MBL6081988.1"/>
    </source>
</evidence>
<dbReference type="InterPro" id="IPR036909">
    <property type="entry name" value="Cyt_c-like_dom_sf"/>
</dbReference>
<feature type="signal peptide" evidence="5">
    <location>
        <begin position="1"/>
        <end position="26"/>
    </location>
</feature>
<dbReference type="Pfam" id="PF13442">
    <property type="entry name" value="Cytochrome_CBB3"/>
    <property type="match status" value="1"/>
</dbReference>
<dbReference type="EMBL" id="JAETWB010000043">
    <property type="protein sequence ID" value="MBL6081988.1"/>
    <property type="molecule type" value="Genomic_DNA"/>
</dbReference>
<evidence type="ECO:0000259" key="6">
    <source>
        <dbReference type="PROSITE" id="PS51007"/>
    </source>
</evidence>
<gene>
    <name evidence="7" type="ORF">JMJ56_28825</name>
</gene>
<evidence type="ECO:0000256" key="1">
    <source>
        <dbReference type="ARBA" id="ARBA00022617"/>
    </source>
</evidence>
<accession>A0ABS1UBC8</accession>
<feature type="chain" id="PRO_5045919073" evidence="5">
    <location>
        <begin position="27"/>
        <end position="183"/>
    </location>
</feature>
<keyword evidence="5" id="KW-0732">Signal</keyword>